<proteinExistence type="predicted"/>
<dbReference type="EnsemblMetazoa" id="SMAR001109-RA">
    <property type="protein sequence ID" value="SMAR001109-PA"/>
    <property type="gene ID" value="SMAR001109"/>
</dbReference>
<sequence>MAKRSTAYIFSGLNEQIFIAEGRLESKPREPTFPSFKNRSSDSFIVLRFKMADKTTRKIILKMAGV</sequence>
<organism evidence="1 2">
    <name type="scientific">Strigamia maritima</name>
    <name type="common">European centipede</name>
    <name type="synonym">Geophilus maritimus</name>
    <dbReference type="NCBI Taxonomy" id="126957"/>
    <lineage>
        <taxon>Eukaryota</taxon>
        <taxon>Metazoa</taxon>
        <taxon>Ecdysozoa</taxon>
        <taxon>Arthropoda</taxon>
        <taxon>Myriapoda</taxon>
        <taxon>Chilopoda</taxon>
        <taxon>Pleurostigmophora</taxon>
        <taxon>Geophilomorpha</taxon>
        <taxon>Linotaeniidae</taxon>
        <taxon>Strigamia</taxon>
    </lineage>
</organism>
<reference evidence="1" key="2">
    <citation type="submission" date="2015-02" db="UniProtKB">
        <authorList>
            <consortium name="EnsemblMetazoa"/>
        </authorList>
    </citation>
    <scope>IDENTIFICATION</scope>
</reference>
<accession>T1IJN8</accession>
<reference evidence="2" key="1">
    <citation type="submission" date="2011-05" db="EMBL/GenBank/DDBJ databases">
        <authorList>
            <person name="Richards S.R."/>
            <person name="Qu J."/>
            <person name="Jiang H."/>
            <person name="Jhangiani S.N."/>
            <person name="Agravi P."/>
            <person name="Goodspeed R."/>
            <person name="Gross S."/>
            <person name="Mandapat C."/>
            <person name="Jackson L."/>
            <person name="Mathew T."/>
            <person name="Pu L."/>
            <person name="Thornton R."/>
            <person name="Saada N."/>
            <person name="Wilczek-Boney K.B."/>
            <person name="Lee S."/>
            <person name="Kovar C."/>
            <person name="Wu Y."/>
            <person name="Scherer S.E."/>
            <person name="Worley K.C."/>
            <person name="Muzny D.M."/>
            <person name="Gibbs R."/>
        </authorList>
    </citation>
    <scope>NUCLEOTIDE SEQUENCE</scope>
    <source>
        <strain evidence="2">Brora</strain>
    </source>
</reference>
<protein>
    <submittedName>
        <fullName evidence="1">Uncharacterized protein</fullName>
    </submittedName>
</protein>
<dbReference type="HOGENOM" id="CLU_2834386_0_0_1"/>
<evidence type="ECO:0000313" key="1">
    <source>
        <dbReference type="EnsemblMetazoa" id="SMAR001109-PA"/>
    </source>
</evidence>
<name>T1IJN8_STRMM</name>
<keyword evidence="2" id="KW-1185">Reference proteome</keyword>
<dbReference type="EMBL" id="JH430326">
    <property type="status" value="NOT_ANNOTATED_CDS"/>
    <property type="molecule type" value="Genomic_DNA"/>
</dbReference>
<dbReference type="Proteomes" id="UP000014500">
    <property type="component" value="Unassembled WGS sequence"/>
</dbReference>
<evidence type="ECO:0000313" key="2">
    <source>
        <dbReference type="Proteomes" id="UP000014500"/>
    </source>
</evidence>
<dbReference type="AlphaFoldDB" id="T1IJN8"/>